<evidence type="ECO:0000313" key="2">
    <source>
        <dbReference type="EMBL" id="MFF3567715.1"/>
    </source>
</evidence>
<name>A0ABW6RUN2_9NOCA</name>
<dbReference type="RefSeq" id="WP_051194563.1">
    <property type="nucleotide sequence ID" value="NZ_JBIAQY010000002.1"/>
</dbReference>
<accession>A0ABW6RUN2</accession>
<reference evidence="2 3" key="1">
    <citation type="submission" date="2024-10" db="EMBL/GenBank/DDBJ databases">
        <title>The Natural Products Discovery Center: Release of the First 8490 Sequenced Strains for Exploring Actinobacteria Biosynthetic Diversity.</title>
        <authorList>
            <person name="Kalkreuter E."/>
            <person name="Kautsar S.A."/>
            <person name="Yang D."/>
            <person name="Bader C.D."/>
            <person name="Teijaro C.N."/>
            <person name="Fluegel L."/>
            <person name="Davis C.M."/>
            <person name="Simpson J.R."/>
            <person name="Lauterbach L."/>
            <person name="Steele A.D."/>
            <person name="Gui C."/>
            <person name="Meng S."/>
            <person name="Li G."/>
            <person name="Viehrig K."/>
            <person name="Ye F."/>
            <person name="Su P."/>
            <person name="Kiefer A.F."/>
            <person name="Nichols A."/>
            <person name="Cepeda A.J."/>
            <person name="Yan W."/>
            <person name="Fan B."/>
            <person name="Jiang Y."/>
            <person name="Adhikari A."/>
            <person name="Zheng C.-J."/>
            <person name="Schuster L."/>
            <person name="Cowan T.M."/>
            <person name="Smanski M.J."/>
            <person name="Chevrette M.G."/>
            <person name="De Carvalho L.P.S."/>
            <person name="Shen B."/>
        </authorList>
    </citation>
    <scope>NUCLEOTIDE SEQUENCE [LARGE SCALE GENOMIC DNA]</scope>
    <source>
        <strain evidence="2 3">NPDC002593</strain>
    </source>
</reference>
<dbReference type="InterPro" id="IPR043129">
    <property type="entry name" value="ATPase_NBD"/>
</dbReference>
<dbReference type="PANTHER" id="PTHR18964:SF149">
    <property type="entry name" value="BIFUNCTIONAL UDP-N-ACETYLGLUCOSAMINE 2-EPIMERASE_N-ACETYLMANNOSAMINE KINASE"/>
    <property type="match status" value="1"/>
</dbReference>
<dbReference type="Gene3D" id="3.30.420.40">
    <property type="match status" value="2"/>
</dbReference>
<dbReference type="Proteomes" id="UP001601992">
    <property type="component" value="Unassembled WGS sequence"/>
</dbReference>
<comment type="caution">
    <text evidence="2">The sequence shown here is derived from an EMBL/GenBank/DDBJ whole genome shotgun (WGS) entry which is preliminary data.</text>
</comment>
<evidence type="ECO:0000256" key="1">
    <source>
        <dbReference type="ARBA" id="ARBA00006479"/>
    </source>
</evidence>
<protein>
    <submittedName>
        <fullName evidence="2">ROK family protein</fullName>
    </submittedName>
</protein>
<proteinExistence type="inferred from homology"/>
<dbReference type="InterPro" id="IPR036390">
    <property type="entry name" value="WH_DNA-bd_sf"/>
</dbReference>
<organism evidence="2 3">
    <name type="scientific">Nocardia jiangxiensis</name>
    <dbReference type="NCBI Taxonomy" id="282685"/>
    <lineage>
        <taxon>Bacteria</taxon>
        <taxon>Bacillati</taxon>
        <taxon>Actinomycetota</taxon>
        <taxon>Actinomycetes</taxon>
        <taxon>Mycobacteriales</taxon>
        <taxon>Nocardiaceae</taxon>
        <taxon>Nocardia</taxon>
    </lineage>
</organism>
<dbReference type="InterPro" id="IPR036388">
    <property type="entry name" value="WH-like_DNA-bd_sf"/>
</dbReference>
<dbReference type="EMBL" id="JBIAQY010000002">
    <property type="protein sequence ID" value="MFF3567715.1"/>
    <property type="molecule type" value="Genomic_DNA"/>
</dbReference>
<dbReference type="Gene3D" id="1.10.10.10">
    <property type="entry name" value="Winged helix-like DNA-binding domain superfamily/Winged helix DNA-binding domain"/>
    <property type="match status" value="1"/>
</dbReference>
<keyword evidence="3" id="KW-1185">Reference proteome</keyword>
<dbReference type="InterPro" id="IPR000600">
    <property type="entry name" value="ROK"/>
</dbReference>
<dbReference type="PANTHER" id="PTHR18964">
    <property type="entry name" value="ROK (REPRESSOR, ORF, KINASE) FAMILY"/>
    <property type="match status" value="1"/>
</dbReference>
<sequence length="395" mass="41148">MQWPTAAGAVLRALLKSGSASRSVIAAHAGLSPATVTSRTRALLDAGLLRESPPADRSQRVGRPHSPLELDRRNAVAAIHFAASQTRVAVIDIAGTIVADAMVPHRTLEGDDLVEDAATALAALRRELPGAIRLFGVGVATGGWVDPEAGVVLSHPLLRLQDTPIRDLLVRLTGLPVELDSHARAMVHAEQLFGVLGSDASAAVLFVGNVIDAAFAVDGRVHYGPGSSAGSLATLVPSGVGSEGTGLLDAYSDRSLERRAAALRLVESPTIPALIAAAETDPRAHALFEERARGLAAVAAALLDVLNPETLIITDRAFTGLPAVRATYLDAIAARAQMRSSARHRITGTSFPGRSLETAAATVLLHRLYTDPLAVAADGFGTHRVAATAPQFESR</sequence>
<dbReference type="SUPFAM" id="SSF53067">
    <property type="entry name" value="Actin-like ATPase domain"/>
    <property type="match status" value="1"/>
</dbReference>
<dbReference type="SUPFAM" id="SSF46785">
    <property type="entry name" value="Winged helix' DNA-binding domain"/>
    <property type="match status" value="1"/>
</dbReference>
<dbReference type="Pfam" id="PF13412">
    <property type="entry name" value="HTH_24"/>
    <property type="match status" value="1"/>
</dbReference>
<evidence type="ECO:0000313" key="3">
    <source>
        <dbReference type="Proteomes" id="UP001601992"/>
    </source>
</evidence>
<comment type="similarity">
    <text evidence="1">Belongs to the ROK (NagC/XylR) family.</text>
</comment>
<gene>
    <name evidence="2" type="ORF">ACFYXQ_08005</name>
</gene>
<dbReference type="Pfam" id="PF00480">
    <property type="entry name" value="ROK"/>
    <property type="match status" value="1"/>
</dbReference>